<comment type="caution">
    <text evidence="3">The sequence shown here is derived from an EMBL/GenBank/DDBJ whole genome shotgun (WGS) entry which is preliminary data.</text>
</comment>
<proteinExistence type="predicted"/>
<dbReference type="OrthoDB" id="9133844at2"/>
<evidence type="ECO:0000256" key="1">
    <source>
        <dbReference type="SAM" id="MobiDB-lite"/>
    </source>
</evidence>
<evidence type="ECO:0008006" key="5">
    <source>
        <dbReference type="Google" id="ProtNLM"/>
    </source>
</evidence>
<gene>
    <name evidence="3" type="ORF">SAMN05446927_2242</name>
</gene>
<sequence>MFKHLITVAVVTVGLATAGSVFASSGYGPAPHYNPTVGAPASQRGVSNQTINAEYASADRSTQSYGGVSETTSQSGAPGAFVGTHGSASLFAHH</sequence>
<feature type="signal peptide" evidence="2">
    <location>
        <begin position="1"/>
        <end position="23"/>
    </location>
</feature>
<accession>A0A7Z7I4P5</accession>
<evidence type="ECO:0000256" key="2">
    <source>
        <dbReference type="SAM" id="SignalP"/>
    </source>
</evidence>
<dbReference type="EMBL" id="OCSU01000001">
    <property type="protein sequence ID" value="SOE62087.1"/>
    <property type="molecule type" value="Genomic_DNA"/>
</dbReference>
<keyword evidence="2" id="KW-0732">Signal</keyword>
<organism evidence="3 4">
    <name type="scientific">Caballeronia arationis</name>
    <dbReference type="NCBI Taxonomy" id="1777142"/>
    <lineage>
        <taxon>Bacteria</taxon>
        <taxon>Pseudomonadati</taxon>
        <taxon>Pseudomonadota</taxon>
        <taxon>Betaproteobacteria</taxon>
        <taxon>Burkholderiales</taxon>
        <taxon>Burkholderiaceae</taxon>
        <taxon>Caballeronia</taxon>
    </lineage>
</organism>
<feature type="compositionally biased region" description="Polar residues" evidence="1">
    <location>
        <begin position="59"/>
        <end position="76"/>
    </location>
</feature>
<evidence type="ECO:0000313" key="4">
    <source>
        <dbReference type="Proteomes" id="UP000219522"/>
    </source>
</evidence>
<evidence type="ECO:0000313" key="3">
    <source>
        <dbReference type="EMBL" id="SOE62087.1"/>
    </source>
</evidence>
<reference evidence="3 4" key="1">
    <citation type="submission" date="2017-09" db="EMBL/GenBank/DDBJ databases">
        <authorList>
            <person name="Varghese N."/>
            <person name="Submissions S."/>
        </authorList>
    </citation>
    <scope>NUCLEOTIDE SEQUENCE [LARGE SCALE GENOMIC DNA]</scope>
    <source>
        <strain evidence="3 4">OK806</strain>
    </source>
</reference>
<feature type="chain" id="PRO_5030972697" description="Lipoprotein" evidence="2">
    <location>
        <begin position="24"/>
        <end position="94"/>
    </location>
</feature>
<dbReference type="AlphaFoldDB" id="A0A7Z7I4P5"/>
<keyword evidence="4" id="KW-1185">Reference proteome</keyword>
<feature type="region of interest" description="Disordered" evidence="1">
    <location>
        <begin position="34"/>
        <end position="81"/>
    </location>
</feature>
<name>A0A7Z7I4P5_9BURK</name>
<dbReference type="RefSeq" id="WP_062642017.1">
    <property type="nucleotide sequence ID" value="NZ_FCOG02000127.1"/>
</dbReference>
<protein>
    <recommendedName>
        <fullName evidence="5">Lipoprotein</fullName>
    </recommendedName>
</protein>
<dbReference type="Proteomes" id="UP000219522">
    <property type="component" value="Unassembled WGS sequence"/>
</dbReference>